<dbReference type="InterPro" id="IPR044087">
    <property type="entry name" value="NahD-like"/>
</dbReference>
<dbReference type="AlphaFoldDB" id="X6PF31"/>
<dbReference type="GO" id="GO:0018845">
    <property type="term" value="F:2-hydroxychromene-2-carboxylate isomerase activity"/>
    <property type="evidence" value="ECO:0007669"/>
    <property type="project" value="InterPro"/>
</dbReference>
<gene>
    <name evidence="2" type="ORF">RFI_00257</name>
</gene>
<keyword evidence="3" id="KW-1185">Reference proteome</keyword>
<evidence type="ECO:0000313" key="2">
    <source>
        <dbReference type="EMBL" id="ETO36806.1"/>
    </source>
</evidence>
<feature type="domain" description="DSBA-like thioredoxin" evidence="1">
    <location>
        <begin position="10"/>
        <end position="60"/>
    </location>
</feature>
<comment type="caution">
    <text evidence="2">The sequence shown here is derived from an EMBL/GenBank/DDBJ whole genome shotgun (WGS) entry which is preliminary data.</text>
</comment>
<reference evidence="2 3" key="1">
    <citation type="journal article" date="2013" name="Curr. Biol.">
        <title>The Genome of the Foraminiferan Reticulomyxa filosa.</title>
        <authorList>
            <person name="Glockner G."/>
            <person name="Hulsmann N."/>
            <person name="Schleicher M."/>
            <person name="Noegel A.A."/>
            <person name="Eichinger L."/>
            <person name="Gallinger C."/>
            <person name="Pawlowski J."/>
            <person name="Sierra R."/>
            <person name="Euteneuer U."/>
            <person name="Pillet L."/>
            <person name="Moustafa A."/>
            <person name="Platzer M."/>
            <person name="Groth M."/>
            <person name="Szafranski K."/>
            <person name="Schliwa M."/>
        </authorList>
    </citation>
    <scope>NUCLEOTIDE SEQUENCE [LARGE SCALE GENOMIC DNA]</scope>
</reference>
<proteinExistence type="predicted"/>
<dbReference type="Gene3D" id="3.40.30.10">
    <property type="entry name" value="Glutaredoxin"/>
    <property type="match status" value="2"/>
</dbReference>
<dbReference type="Pfam" id="PF01323">
    <property type="entry name" value="DSBA"/>
    <property type="match status" value="2"/>
</dbReference>
<dbReference type="GO" id="GO:0006749">
    <property type="term" value="P:glutathione metabolic process"/>
    <property type="evidence" value="ECO:0007669"/>
    <property type="project" value="TreeGrafter"/>
</dbReference>
<dbReference type="GO" id="GO:1901170">
    <property type="term" value="P:naphthalene catabolic process"/>
    <property type="evidence" value="ECO:0007669"/>
    <property type="project" value="InterPro"/>
</dbReference>
<dbReference type="InterPro" id="IPR051924">
    <property type="entry name" value="GST_Kappa/NadH"/>
</dbReference>
<dbReference type="InterPro" id="IPR036249">
    <property type="entry name" value="Thioredoxin-like_sf"/>
</dbReference>
<dbReference type="SUPFAM" id="SSF52833">
    <property type="entry name" value="Thioredoxin-like"/>
    <property type="match status" value="2"/>
</dbReference>
<evidence type="ECO:0000313" key="3">
    <source>
        <dbReference type="Proteomes" id="UP000023152"/>
    </source>
</evidence>
<organism evidence="2 3">
    <name type="scientific">Reticulomyxa filosa</name>
    <dbReference type="NCBI Taxonomy" id="46433"/>
    <lineage>
        <taxon>Eukaryota</taxon>
        <taxon>Sar</taxon>
        <taxon>Rhizaria</taxon>
        <taxon>Retaria</taxon>
        <taxon>Foraminifera</taxon>
        <taxon>Monothalamids</taxon>
        <taxon>Reticulomyxidae</taxon>
        <taxon>Reticulomyxa</taxon>
    </lineage>
</organism>
<sequence length="302" mass="34247">MQIANRDIIGNEEVKTKLREETDKAVKNGIFGVPTFVINNSFDKDFYFGMDRLPYIETRLRLGLRSLLRPPIHRIAFGDKGPSTGANKGKNKIEVFFDFASPWTFLAYLRGHELRGFGEVEWKPVLLGAIFKSIGTPNAPILALTDAKRNYMSKEMARWFSCNGSAIKFSSHFPLRTILPLRVYLADNRTIDCIFRGAWQYDLNISNAEVLSKLLDENGFDGKALIAKTEDPKIKQALQDNTAFALDKGIFGLPMYAVNGDYDRIVWGQDRIDFVKDICKGWKPPVLTTQFAHDPKTRSSKL</sequence>
<dbReference type="GO" id="GO:0005777">
    <property type="term" value="C:peroxisome"/>
    <property type="evidence" value="ECO:0007669"/>
    <property type="project" value="TreeGrafter"/>
</dbReference>
<dbReference type="OrthoDB" id="4664297at2759"/>
<name>X6PF31_RETFI</name>
<dbReference type="CDD" id="cd03022">
    <property type="entry name" value="DsbA_HCCA_Iso"/>
    <property type="match status" value="1"/>
</dbReference>
<dbReference type="GO" id="GO:0005739">
    <property type="term" value="C:mitochondrion"/>
    <property type="evidence" value="ECO:0007669"/>
    <property type="project" value="TreeGrafter"/>
</dbReference>
<accession>X6PF31</accession>
<feature type="domain" description="DSBA-like thioredoxin" evidence="1">
    <location>
        <begin position="93"/>
        <end position="277"/>
    </location>
</feature>
<protein>
    <recommendedName>
        <fullName evidence="1">DSBA-like thioredoxin domain-containing protein</fullName>
    </recommendedName>
</protein>
<dbReference type="PANTHER" id="PTHR42943:SF4">
    <property type="entry name" value="C2H2-TYPE DOMAIN-CONTAINING PROTEIN"/>
    <property type="match status" value="1"/>
</dbReference>
<evidence type="ECO:0000259" key="1">
    <source>
        <dbReference type="Pfam" id="PF01323"/>
    </source>
</evidence>
<dbReference type="Proteomes" id="UP000023152">
    <property type="component" value="Unassembled WGS sequence"/>
</dbReference>
<dbReference type="GO" id="GO:0004364">
    <property type="term" value="F:glutathione transferase activity"/>
    <property type="evidence" value="ECO:0007669"/>
    <property type="project" value="TreeGrafter"/>
</dbReference>
<dbReference type="GO" id="GO:0004602">
    <property type="term" value="F:glutathione peroxidase activity"/>
    <property type="evidence" value="ECO:0007669"/>
    <property type="project" value="TreeGrafter"/>
</dbReference>
<dbReference type="EMBL" id="ASPP01000270">
    <property type="protein sequence ID" value="ETO36806.1"/>
    <property type="molecule type" value="Genomic_DNA"/>
</dbReference>
<dbReference type="InterPro" id="IPR001853">
    <property type="entry name" value="DSBA-like_thioredoxin_dom"/>
</dbReference>
<dbReference type="PANTHER" id="PTHR42943">
    <property type="entry name" value="GLUTATHIONE S-TRANSFERASE KAPPA"/>
    <property type="match status" value="1"/>
</dbReference>
<dbReference type="OMA" id="FGAPWYV"/>